<keyword evidence="3" id="KW-1185">Reference proteome</keyword>
<comment type="caution">
    <text evidence="2">The sequence shown here is derived from an EMBL/GenBank/DDBJ whole genome shotgun (WGS) entry which is preliminary data.</text>
</comment>
<gene>
    <name evidence="2" type="ORF">AWC38_SpisGene464</name>
</gene>
<sequence length="265" mass="30266">MRRNKLSLDLSVQVRFSEKLKPIMLLFTAVVILGSLYPCNAELPAVGNCTFMEYYCSLRNYESTFFKAMKEETSADCGLQFWILFYRSIEKSRKCSKTRPESKVADIEEMRSLYCSGKDLEIPLVSSLSLCSPKHKSRVDACIRDYAVTFSRDPNDKSLCSKRGEARICVKMAWRNYCTLNITATSTGIFENVTTKFNPFCDGERDAWASGEDQCMQYYEDPIQSTSPTQPVCSRVGRREYSMTVLGLFGRIFGFMLLHFVFGSN</sequence>
<dbReference type="AlphaFoldDB" id="A0A2B4T1J5"/>
<evidence type="ECO:0000313" key="2">
    <source>
        <dbReference type="EMBL" id="PFX34662.1"/>
    </source>
</evidence>
<dbReference type="Proteomes" id="UP000225706">
    <property type="component" value="Unassembled WGS sequence"/>
</dbReference>
<feature type="transmembrane region" description="Helical" evidence="1">
    <location>
        <begin position="241"/>
        <end position="262"/>
    </location>
</feature>
<organism evidence="2 3">
    <name type="scientific">Stylophora pistillata</name>
    <name type="common">Smooth cauliflower coral</name>
    <dbReference type="NCBI Taxonomy" id="50429"/>
    <lineage>
        <taxon>Eukaryota</taxon>
        <taxon>Metazoa</taxon>
        <taxon>Cnidaria</taxon>
        <taxon>Anthozoa</taxon>
        <taxon>Hexacorallia</taxon>
        <taxon>Scleractinia</taxon>
        <taxon>Astrocoeniina</taxon>
        <taxon>Pocilloporidae</taxon>
        <taxon>Stylophora</taxon>
    </lineage>
</organism>
<accession>A0A2B4T1J5</accession>
<keyword evidence="1" id="KW-0812">Transmembrane</keyword>
<keyword evidence="1" id="KW-0472">Membrane</keyword>
<reference evidence="3" key="1">
    <citation type="journal article" date="2017" name="bioRxiv">
        <title>Comparative analysis of the genomes of Stylophora pistillata and Acropora digitifera provides evidence for extensive differences between species of corals.</title>
        <authorList>
            <person name="Voolstra C.R."/>
            <person name="Li Y."/>
            <person name="Liew Y.J."/>
            <person name="Baumgarten S."/>
            <person name="Zoccola D."/>
            <person name="Flot J.-F."/>
            <person name="Tambutte S."/>
            <person name="Allemand D."/>
            <person name="Aranda M."/>
        </authorList>
    </citation>
    <scope>NUCLEOTIDE SEQUENCE [LARGE SCALE GENOMIC DNA]</scope>
</reference>
<name>A0A2B4T1J5_STYPI</name>
<keyword evidence="1" id="KW-1133">Transmembrane helix</keyword>
<protein>
    <submittedName>
        <fullName evidence="2">Uncharacterized protein</fullName>
    </submittedName>
</protein>
<evidence type="ECO:0000256" key="1">
    <source>
        <dbReference type="SAM" id="Phobius"/>
    </source>
</evidence>
<proteinExistence type="predicted"/>
<evidence type="ECO:0000313" key="3">
    <source>
        <dbReference type="Proteomes" id="UP000225706"/>
    </source>
</evidence>
<dbReference type="EMBL" id="LSMT01000003">
    <property type="protein sequence ID" value="PFX34662.1"/>
    <property type="molecule type" value="Genomic_DNA"/>
</dbReference>